<accession>A0A2A9D2L4</accession>
<organism evidence="3 4">
    <name type="scientific">Serinibacter salmoneus</name>
    <dbReference type="NCBI Taxonomy" id="556530"/>
    <lineage>
        <taxon>Bacteria</taxon>
        <taxon>Bacillati</taxon>
        <taxon>Actinomycetota</taxon>
        <taxon>Actinomycetes</taxon>
        <taxon>Micrococcales</taxon>
        <taxon>Beutenbergiaceae</taxon>
        <taxon>Serinibacter</taxon>
    </lineage>
</organism>
<name>A0A2A9D2L4_9MICO</name>
<proteinExistence type="inferred from homology"/>
<gene>
    <name evidence="3" type="ORF">ATL40_2181</name>
</gene>
<dbReference type="SMART" id="SM00867">
    <property type="entry name" value="YceI"/>
    <property type="match status" value="1"/>
</dbReference>
<feature type="domain" description="Lipid/polyisoprenoid-binding YceI-like" evidence="2">
    <location>
        <begin position="7"/>
        <end position="174"/>
    </location>
</feature>
<evidence type="ECO:0000259" key="2">
    <source>
        <dbReference type="SMART" id="SM00867"/>
    </source>
</evidence>
<comment type="similarity">
    <text evidence="1">Belongs to the UPF0312 family.</text>
</comment>
<dbReference type="Pfam" id="PF04264">
    <property type="entry name" value="YceI"/>
    <property type="match status" value="1"/>
</dbReference>
<dbReference type="RefSeq" id="WP_098469525.1">
    <property type="nucleotide sequence ID" value="NZ_PDJD01000001.1"/>
</dbReference>
<keyword evidence="4" id="KW-1185">Reference proteome</keyword>
<reference evidence="3 4" key="1">
    <citation type="submission" date="2017-10" db="EMBL/GenBank/DDBJ databases">
        <title>Sequencing the genomes of 1000 actinobacteria strains.</title>
        <authorList>
            <person name="Klenk H.-P."/>
        </authorList>
    </citation>
    <scope>NUCLEOTIDE SEQUENCE [LARGE SCALE GENOMIC DNA]</scope>
    <source>
        <strain evidence="3 4">DSM 21801</strain>
    </source>
</reference>
<evidence type="ECO:0000313" key="4">
    <source>
        <dbReference type="Proteomes" id="UP000224915"/>
    </source>
</evidence>
<dbReference type="Proteomes" id="UP000224915">
    <property type="component" value="Unassembled WGS sequence"/>
</dbReference>
<dbReference type="PANTHER" id="PTHR34406:SF1">
    <property type="entry name" value="PROTEIN YCEI"/>
    <property type="match status" value="1"/>
</dbReference>
<protein>
    <submittedName>
        <fullName evidence="3">Polyisoprenoid-binding protein YceI</fullName>
    </submittedName>
</protein>
<comment type="caution">
    <text evidence="3">The sequence shown here is derived from an EMBL/GenBank/DDBJ whole genome shotgun (WGS) entry which is preliminary data.</text>
</comment>
<dbReference type="Gene3D" id="2.40.128.110">
    <property type="entry name" value="Lipid/polyisoprenoid-binding, YceI-like"/>
    <property type="match status" value="1"/>
</dbReference>
<dbReference type="AlphaFoldDB" id="A0A2A9D2L4"/>
<dbReference type="PANTHER" id="PTHR34406">
    <property type="entry name" value="PROTEIN YCEI"/>
    <property type="match status" value="1"/>
</dbReference>
<dbReference type="OrthoDB" id="9811006at2"/>
<dbReference type="SUPFAM" id="SSF101874">
    <property type="entry name" value="YceI-like"/>
    <property type="match status" value="1"/>
</dbReference>
<dbReference type="InterPro" id="IPR007372">
    <property type="entry name" value="Lipid/polyisoprenoid-bd_YceI"/>
</dbReference>
<evidence type="ECO:0000256" key="1">
    <source>
        <dbReference type="ARBA" id="ARBA00008812"/>
    </source>
</evidence>
<dbReference type="InterPro" id="IPR036761">
    <property type="entry name" value="TTHA0802/YceI-like_sf"/>
</dbReference>
<sequence length="177" mass="18648">MSIPAATYAIDASHSEVAFTIRHAGIAKVRGRFTQFAGEIVVAENLADSTANATIQAASVDTGNAQRDGHLKTSDFFNTETLPEWTFASTGATGSGEEFTLAGDLTVNGITKPVELDVEFNGANKDAYGAERIGFSATTEISRADYNVTWNAPLEGGGVLLGDKVKIFIEISAVKQA</sequence>
<dbReference type="EMBL" id="PDJD01000001">
    <property type="protein sequence ID" value="PFG20576.1"/>
    <property type="molecule type" value="Genomic_DNA"/>
</dbReference>
<evidence type="ECO:0000313" key="3">
    <source>
        <dbReference type="EMBL" id="PFG20576.1"/>
    </source>
</evidence>